<evidence type="ECO:0000313" key="2">
    <source>
        <dbReference type="EMBL" id="SDZ57208.1"/>
    </source>
</evidence>
<sequence>MVLIPCIVAASIGKYPETKPIEEDHVPRGYAAETVEEYLAAVPDEQRPALAAVRAALLAAIPDATEGISYQIPIFSYRGKGLLGLSAAQKHCSLHLMSPPLAKALEAEGALTEGRLSGATVQFPNDAPLSEATVRLIVERRIAEVDARG</sequence>
<organism evidence="2 3">
    <name type="scientific">Herbiconiux ginsengi</name>
    <dbReference type="NCBI Taxonomy" id="381665"/>
    <lineage>
        <taxon>Bacteria</taxon>
        <taxon>Bacillati</taxon>
        <taxon>Actinomycetota</taxon>
        <taxon>Actinomycetes</taxon>
        <taxon>Micrococcales</taxon>
        <taxon>Microbacteriaceae</taxon>
        <taxon>Herbiconiux</taxon>
    </lineage>
</organism>
<name>A0A1H3U4E8_9MICO</name>
<proteinExistence type="predicted"/>
<dbReference type="EMBL" id="FNPZ01000011">
    <property type="protein sequence ID" value="SDZ57208.1"/>
    <property type="molecule type" value="Genomic_DNA"/>
</dbReference>
<feature type="domain" description="YdhG-like" evidence="1">
    <location>
        <begin position="46"/>
        <end position="142"/>
    </location>
</feature>
<evidence type="ECO:0000259" key="1">
    <source>
        <dbReference type="Pfam" id="PF08818"/>
    </source>
</evidence>
<dbReference type="Pfam" id="PF08818">
    <property type="entry name" value="DUF1801"/>
    <property type="match status" value="1"/>
</dbReference>
<keyword evidence="3" id="KW-1185">Reference proteome</keyword>
<dbReference type="InterPro" id="IPR014922">
    <property type="entry name" value="YdhG-like"/>
</dbReference>
<dbReference type="STRING" id="381665.SAMN05216554_0113"/>
<evidence type="ECO:0000313" key="3">
    <source>
        <dbReference type="Proteomes" id="UP000198891"/>
    </source>
</evidence>
<gene>
    <name evidence="2" type="ORF">SAMN05216554_0113</name>
</gene>
<dbReference type="AlphaFoldDB" id="A0A1H3U4E8"/>
<dbReference type="SUPFAM" id="SSF159888">
    <property type="entry name" value="YdhG-like"/>
    <property type="match status" value="1"/>
</dbReference>
<dbReference type="Proteomes" id="UP000198891">
    <property type="component" value="Unassembled WGS sequence"/>
</dbReference>
<dbReference type="Gene3D" id="3.90.1150.200">
    <property type="match status" value="1"/>
</dbReference>
<reference evidence="2 3" key="1">
    <citation type="submission" date="2016-10" db="EMBL/GenBank/DDBJ databases">
        <authorList>
            <person name="de Groot N.N."/>
        </authorList>
    </citation>
    <scope>NUCLEOTIDE SEQUENCE [LARGE SCALE GENOMIC DNA]</scope>
    <source>
        <strain evidence="2 3">CGMCC 4.3491</strain>
    </source>
</reference>
<protein>
    <submittedName>
        <fullName evidence="2">Uncharacterized conserved protein YdhG, YjbR/CyaY-like superfamily, DUF1801 family</fullName>
    </submittedName>
</protein>
<accession>A0A1H3U4E8</accession>